<evidence type="ECO:0000256" key="5">
    <source>
        <dbReference type="HAMAP-Rule" id="MF_00014"/>
    </source>
</evidence>
<dbReference type="InterPro" id="IPR036976">
    <property type="entry name" value="RimM_N_sf"/>
</dbReference>
<dbReference type="InterPro" id="IPR002676">
    <property type="entry name" value="RimM_N"/>
</dbReference>
<evidence type="ECO:0000259" key="6">
    <source>
        <dbReference type="Pfam" id="PF01782"/>
    </source>
</evidence>
<evidence type="ECO:0000256" key="2">
    <source>
        <dbReference type="ARBA" id="ARBA00022517"/>
    </source>
</evidence>
<evidence type="ECO:0000256" key="1">
    <source>
        <dbReference type="ARBA" id="ARBA00022490"/>
    </source>
</evidence>
<comment type="similarity">
    <text evidence="5">Belongs to the RimM family.</text>
</comment>
<evidence type="ECO:0000259" key="7">
    <source>
        <dbReference type="Pfam" id="PF24986"/>
    </source>
</evidence>
<name>A0ABU2WG90_9GAMM</name>
<keyword evidence="3 5" id="KW-0698">rRNA processing</keyword>
<dbReference type="Gene3D" id="2.40.30.60">
    <property type="entry name" value="RimM"/>
    <property type="match status" value="1"/>
</dbReference>
<comment type="caution">
    <text evidence="8">The sequence shown here is derived from an EMBL/GenBank/DDBJ whole genome shotgun (WGS) entry which is preliminary data.</text>
</comment>
<dbReference type="Pfam" id="PF24986">
    <property type="entry name" value="PRC_RimM"/>
    <property type="match status" value="1"/>
</dbReference>
<keyword evidence="2 5" id="KW-0690">Ribosome biogenesis</keyword>
<reference evidence="8 9" key="1">
    <citation type="submission" date="2023-09" db="EMBL/GenBank/DDBJ databases">
        <authorList>
            <person name="Rey-Velasco X."/>
        </authorList>
    </citation>
    <scope>NUCLEOTIDE SEQUENCE [LARGE SCALE GENOMIC DNA]</scope>
    <source>
        <strain evidence="8 9">W345</strain>
    </source>
</reference>
<feature type="domain" description="RimM N-terminal" evidence="6">
    <location>
        <begin position="3"/>
        <end position="79"/>
    </location>
</feature>
<proteinExistence type="inferred from homology"/>
<dbReference type="PANTHER" id="PTHR33692:SF1">
    <property type="entry name" value="RIBOSOME MATURATION FACTOR RIMM"/>
    <property type="match status" value="1"/>
</dbReference>
<dbReference type="SUPFAM" id="SSF50447">
    <property type="entry name" value="Translation proteins"/>
    <property type="match status" value="1"/>
</dbReference>
<evidence type="ECO:0000256" key="3">
    <source>
        <dbReference type="ARBA" id="ARBA00022552"/>
    </source>
</evidence>
<dbReference type="EMBL" id="JAVRIC010000006">
    <property type="protein sequence ID" value="MDT0496894.1"/>
    <property type="molecule type" value="Genomic_DNA"/>
</dbReference>
<evidence type="ECO:0000313" key="9">
    <source>
        <dbReference type="Proteomes" id="UP001254608"/>
    </source>
</evidence>
<keyword evidence="1 5" id="KW-0963">Cytoplasm</keyword>
<dbReference type="NCBIfam" id="TIGR02273">
    <property type="entry name" value="16S_RimM"/>
    <property type="match status" value="1"/>
</dbReference>
<comment type="domain">
    <text evidence="5">The PRC barrel domain binds ribosomal protein uS19.</text>
</comment>
<comment type="subcellular location">
    <subcellularLocation>
        <location evidence="5">Cytoplasm</location>
    </subcellularLocation>
</comment>
<keyword evidence="4 5" id="KW-0143">Chaperone</keyword>
<organism evidence="8 9">
    <name type="scientific">Banduia mediterranea</name>
    <dbReference type="NCBI Taxonomy" id="3075609"/>
    <lineage>
        <taxon>Bacteria</taxon>
        <taxon>Pseudomonadati</taxon>
        <taxon>Pseudomonadota</taxon>
        <taxon>Gammaproteobacteria</taxon>
        <taxon>Nevskiales</taxon>
        <taxon>Algiphilaceae</taxon>
        <taxon>Banduia</taxon>
    </lineage>
</organism>
<gene>
    <name evidence="5 8" type="primary">rimM</name>
    <name evidence="8" type="ORF">RM530_05885</name>
</gene>
<evidence type="ECO:0000256" key="4">
    <source>
        <dbReference type="ARBA" id="ARBA00023186"/>
    </source>
</evidence>
<comment type="function">
    <text evidence="5">An accessory protein needed during the final step in the assembly of 30S ribosomal subunit, possibly for assembly of the head region. Essential for efficient processing of 16S rRNA. May be needed both before and after RbfA during the maturation of 16S rRNA. It has affinity for free ribosomal 30S subunits but not for 70S ribosomes.</text>
</comment>
<dbReference type="InterPro" id="IPR011961">
    <property type="entry name" value="RimM"/>
</dbReference>
<dbReference type="Proteomes" id="UP001254608">
    <property type="component" value="Unassembled WGS sequence"/>
</dbReference>
<dbReference type="Gene3D" id="2.30.30.240">
    <property type="entry name" value="PRC-barrel domain"/>
    <property type="match status" value="1"/>
</dbReference>
<comment type="subunit">
    <text evidence="5">Binds ribosomal protein uS19.</text>
</comment>
<sequence>MTLGRVAGVFGVKGWVRIQSYTRPADNIFEYAPWNIGGTVWTIDEAQEHGPGFIVSLAGIADRDAAAAMIGSEIQVPRSALPEPEPGQVYWADLIGLEVVCEDGQPLGVVESLLENGVQDVLVIRGDGRQHLVPLVRGPIVKSIDVTQGRIIVDWSPEY</sequence>
<dbReference type="InterPro" id="IPR011033">
    <property type="entry name" value="PRC_barrel-like_sf"/>
</dbReference>
<dbReference type="HAMAP" id="MF_00014">
    <property type="entry name" value="Ribosome_mat_RimM"/>
    <property type="match status" value="1"/>
</dbReference>
<keyword evidence="9" id="KW-1185">Reference proteome</keyword>
<dbReference type="SUPFAM" id="SSF50346">
    <property type="entry name" value="PRC-barrel domain"/>
    <property type="match status" value="1"/>
</dbReference>
<dbReference type="InterPro" id="IPR009000">
    <property type="entry name" value="Transl_B-barrel_sf"/>
</dbReference>
<dbReference type="InterPro" id="IPR056792">
    <property type="entry name" value="PRC_RimM"/>
</dbReference>
<dbReference type="RefSeq" id="WP_311364288.1">
    <property type="nucleotide sequence ID" value="NZ_JAVRIC010000006.1"/>
</dbReference>
<dbReference type="Pfam" id="PF01782">
    <property type="entry name" value="RimM"/>
    <property type="match status" value="1"/>
</dbReference>
<feature type="domain" description="Ribosome maturation factor RimM PRC barrel" evidence="7">
    <location>
        <begin position="91"/>
        <end position="156"/>
    </location>
</feature>
<protein>
    <recommendedName>
        <fullName evidence="5">Ribosome maturation factor RimM</fullName>
    </recommendedName>
</protein>
<accession>A0ABU2WG90</accession>
<evidence type="ECO:0000313" key="8">
    <source>
        <dbReference type="EMBL" id="MDT0496894.1"/>
    </source>
</evidence>
<dbReference type="PANTHER" id="PTHR33692">
    <property type="entry name" value="RIBOSOME MATURATION FACTOR RIMM"/>
    <property type="match status" value="1"/>
</dbReference>